<dbReference type="EMBL" id="CM044707">
    <property type="protein sequence ID" value="KAI5654480.1"/>
    <property type="molecule type" value="Genomic_DNA"/>
</dbReference>
<keyword evidence="2" id="KW-1185">Reference proteome</keyword>
<protein>
    <submittedName>
        <fullName evidence="1">Uncharacterized protein</fullName>
    </submittedName>
</protein>
<evidence type="ECO:0000313" key="1">
    <source>
        <dbReference type="EMBL" id="KAI5654480.1"/>
    </source>
</evidence>
<reference evidence="2" key="1">
    <citation type="journal article" date="2023" name="Nat. Plants">
        <title>Single-cell RNA sequencing provides a high-resolution roadmap for understanding the multicellular compartmentation of specialized metabolism.</title>
        <authorList>
            <person name="Sun S."/>
            <person name="Shen X."/>
            <person name="Li Y."/>
            <person name="Li Y."/>
            <person name="Wang S."/>
            <person name="Li R."/>
            <person name="Zhang H."/>
            <person name="Shen G."/>
            <person name="Guo B."/>
            <person name="Wei J."/>
            <person name="Xu J."/>
            <person name="St-Pierre B."/>
            <person name="Chen S."/>
            <person name="Sun C."/>
        </authorList>
    </citation>
    <scope>NUCLEOTIDE SEQUENCE [LARGE SCALE GENOMIC DNA]</scope>
</reference>
<organism evidence="1 2">
    <name type="scientific">Catharanthus roseus</name>
    <name type="common">Madagascar periwinkle</name>
    <name type="synonym">Vinca rosea</name>
    <dbReference type="NCBI Taxonomy" id="4058"/>
    <lineage>
        <taxon>Eukaryota</taxon>
        <taxon>Viridiplantae</taxon>
        <taxon>Streptophyta</taxon>
        <taxon>Embryophyta</taxon>
        <taxon>Tracheophyta</taxon>
        <taxon>Spermatophyta</taxon>
        <taxon>Magnoliopsida</taxon>
        <taxon>eudicotyledons</taxon>
        <taxon>Gunneridae</taxon>
        <taxon>Pentapetalae</taxon>
        <taxon>asterids</taxon>
        <taxon>lamiids</taxon>
        <taxon>Gentianales</taxon>
        <taxon>Apocynaceae</taxon>
        <taxon>Rauvolfioideae</taxon>
        <taxon>Vinceae</taxon>
        <taxon>Catharanthinae</taxon>
        <taxon>Catharanthus</taxon>
    </lineage>
</organism>
<comment type="caution">
    <text evidence="1">The sequence shown here is derived from an EMBL/GenBank/DDBJ whole genome shotgun (WGS) entry which is preliminary data.</text>
</comment>
<proteinExistence type="predicted"/>
<sequence length="490" mass="55586">MKFYSHTLYLFLICFLPFCNSGGIKEPKTLLLFWYKILYCASDDELSPVYGDVRFDSSDNENQGANSDKEQLEEQTSKGIATKRKRYHRHTNHQIQQMELFFKQCPRPNEKQRKELGLELGLDPLQVKFWFQNKRTQMKNKWLRVFSGMISKGMLNQVISKGAAESYNGALQVISVELCALSLVIPTRKYDFLRYCKKLNDETWVVVDVSVDPLLFQSPLNQCRRRPSRCIIQAMPNSCSKITWVEHMEVPDQIIHSLSRSIISSGNAYGAKRWVSFMKRQCERLTCATDIMNYPYVQDLNKIALANLEGKQNILKLAERMVLNFYGGVSSSSSAYNWTVVVGNGIDEVRIMTRKTIDDPGRPGGMVLCASICFWIPILPEIVFDYLRNENIRPEWDILSNGGVVQTIAQIGNGQESGNSITLLQVTNVDSNQEDILILQESSAEPTTSYVIYTPMDVARINGLFGGVGDPETVKLLSSGFSILPMTARI</sequence>
<evidence type="ECO:0000313" key="2">
    <source>
        <dbReference type="Proteomes" id="UP001060085"/>
    </source>
</evidence>
<gene>
    <name evidence="1" type="ORF">M9H77_31667</name>
</gene>
<name>A0ACC0A1R9_CATRO</name>
<dbReference type="Proteomes" id="UP001060085">
    <property type="component" value="Linkage Group LG07"/>
</dbReference>
<accession>A0ACC0A1R9</accession>